<dbReference type="InterPro" id="IPR050482">
    <property type="entry name" value="Sensor_HK_TwoCompSys"/>
</dbReference>
<dbReference type="Pfam" id="PF02518">
    <property type="entry name" value="HATPase_c"/>
    <property type="match status" value="1"/>
</dbReference>
<dbReference type="InterPro" id="IPR036890">
    <property type="entry name" value="HATPase_C_sf"/>
</dbReference>
<evidence type="ECO:0000256" key="7">
    <source>
        <dbReference type="ARBA" id="ARBA00022840"/>
    </source>
</evidence>
<dbReference type="Pfam" id="PF07730">
    <property type="entry name" value="HisKA_3"/>
    <property type="match status" value="1"/>
</dbReference>
<dbReference type="GO" id="GO:0000155">
    <property type="term" value="F:phosphorelay sensor kinase activity"/>
    <property type="evidence" value="ECO:0007669"/>
    <property type="project" value="InterPro"/>
</dbReference>
<evidence type="ECO:0000313" key="13">
    <source>
        <dbReference type="EMBL" id="MBA9007547.1"/>
    </source>
</evidence>
<dbReference type="PANTHER" id="PTHR24421:SF10">
    <property type="entry name" value="NITRATE_NITRITE SENSOR PROTEIN NARQ"/>
    <property type="match status" value="1"/>
</dbReference>
<evidence type="ECO:0000259" key="12">
    <source>
        <dbReference type="Pfam" id="PF07730"/>
    </source>
</evidence>
<dbReference type="InterPro" id="IPR011712">
    <property type="entry name" value="Sig_transdc_His_kin_sub3_dim/P"/>
</dbReference>
<comment type="catalytic activity">
    <reaction evidence="1">
        <text>ATP + protein L-histidine = ADP + protein N-phospho-L-histidine.</text>
        <dbReference type="EC" id="2.7.13.3"/>
    </reaction>
</comment>
<keyword evidence="10" id="KW-0472">Membrane</keyword>
<keyword evidence="14" id="KW-1185">Reference proteome</keyword>
<dbReference type="GO" id="GO:0005524">
    <property type="term" value="F:ATP binding"/>
    <property type="evidence" value="ECO:0007669"/>
    <property type="project" value="UniProtKB-KW"/>
</dbReference>
<dbReference type="EC" id="2.7.13.3" evidence="2"/>
<evidence type="ECO:0000256" key="2">
    <source>
        <dbReference type="ARBA" id="ARBA00012438"/>
    </source>
</evidence>
<evidence type="ECO:0000256" key="8">
    <source>
        <dbReference type="ARBA" id="ARBA00023012"/>
    </source>
</evidence>
<keyword evidence="8" id="KW-0902">Two-component regulatory system</keyword>
<dbReference type="RefSeq" id="WP_220500381.1">
    <property type="nucleotide sequence ID" value="NZ_JACJII010000001.1"/>
</dbReference>
<feature type="domain" description="Signal transduction histidine kinase subgroup 3 dimerisation and phosphoacceptor" evidence="12">
    <location>
        <begin position="179"/>
        <end position="245"/>
    </location>
</feature>
<evidence type="ECO:0000256" key="6">
    <source>
        <dbReference type="ARBA" id="ARBA00022777"/>
    </source>
</evidence>
<keyword evidence="4" id="KW-0808">Transferase</keyword>
<evidence type="ECO:0000256" key="3">
    <source>
        <dbReference type="ARBA" id="ARBA00022553"/>
    </source>
</evidence>
<dbReference type="Proteomes" id="UP000539313">
    <property type="component" value="Unassembled WGS sequence"/>
</dbReference>
<dbReference type="Gene3D" id="1.20.5.1930">
    <property type="match status" value="1"/>
</dbReference>
<proteinExistence type="predicted"/>
<gene>
    <name evidence="13" type="ORF">HNR21_006429</name>
</gene>
<evidence type="ECO:0000256" key="9">
    <source>
        <dbReference type="SAM" id="MobiDB-lite"/>
    </source>
</evidence>
<dbReference type="CDD" id="cd16917">
    <property type="entry name" value="HATPase_UhpB-NarQ-NarX-like"/>
    <property type="match status" value="1"/>
</dbReference>
<dbReference type="GO" id="GO:0016020">
    <property type="term" value="C:membrane"/>
    <property type="evidence" value="ECO:0007669"/>
    <property type="project" value="InterPro"/>
</dbReference>
<dbReference type="InterPro" id="IPR003594">
    <property type="entry name" value="HATPase_dom"/>
</dbReference>
<dbReference type="GO" id="GO:0046983">
    <property type="term" value="F:protein dimerization activity"/>
    <property type="evidence" value="ECO:0007669"/>
    <property type="project" value="InterPro"/>
</dbReference>
<feature type="compositionally biased region" description="Pro residues" evidence="9">
    <location>
        <begin position="392"/>
        <end position="403"/>
    </location>
</feature>
<dbReference type="Gene3D" id="3.30.565.10">
    <property type="entry name" value="Histidine kinase-like ATPase, C-terminal domain"/>
    <property type="match status" value="1"/>
</dbReference>
<accession>A0A7W3RBZ8</accession>
<evidence type="ECO:0000259" key="11">
    <source>
        <dbReference type="Pfam" id="PF02518"/>
    </source>
</evidence>
<feature type="transmembrane region" description="Helical" evidence="10">
    <location>
        <begin position="76"/>
        <end position="97"/>
    </location>
</feature>
<comment type="caution">
    <text evidence="13">The sequence shown here is derived from an EMBL/GenBank/DDBJ whole genome shotgun (WGS) entry which is preliminary data.</text>
</comment>
<sequence length="425" mass="44385">MLTRWMERIVDDQAAPARFVVLSVLALGDLRLVHRPETGRDWALALGALAVCLAGSRIPLGAAVTLGALLLGGDLLGAQVGVPIKAMIAVALFELALRRSGRRAVLGAAVTVTLVGVHVLRSHDEAAGSLYRLGILAGLPLLLGAYIRLTRENARQARERAAETERRRRSETLAARAAERTAIARELHDLVAHHVSSMVLRVGVARHVLTGDTDPRVAEVLDDLHGSGTAALADLRRLVALLRDPEQVRADPATSLVEPAGLVEALEAVLERGRRPGPAVTAEVDPAITGLDAMRGLTVLRLCQEGLANVARHAGPGAAARLSVRLDGATVRVEIADDGGRDVPPPDRPAAVRSGGHGLIGMTERVELLGGRLQAGPVPGGRGWRLLAELPSGPPPAAEPGPAPVHLAAPPDALDPGGWRGGPGR</sequence>
<name>A0A7W3RBZ8_9ACTN</name>
<keyword evidence="3" id="KW-0597">Phosphoprotein</keyword>
<dbReference type="EMBL" id="JACJII010000001">
    <property type="protein sequence ID" value="MBA9007547.1"/>
    <property type="molecule type" value="Genomic_DNA"/>
</dbReference>
<feature type="transmembrane region" description="Helical" evidence="10">
    <location>
        <begin position="44"/>
        <end position="70"/>
    </location>
</feature>
<dbReference type="PANTHER" id="PTHR24421">
    <property type="entry name" value="NITRATE/NITRITE SENSOR PROTEIN NARX-RELATED"/>
    <property type="match status" value="1"/>
</dbReference>
<evidence type="ECO:0000256" key="10">
    <source>
        <dbReference type="SAM" id="Phobius"/>
    </source>
</evidence>
<evidence type="ECO:0000256" key="4">
    <source>
        <dbReference type="ARBA" id="ARBA00022679"/>
    </source>
</evidence>
<keyword evidence="7" id="KW-0067">ATP-binding</keyword>
<feature type="region of interest" description="Disordered" evidence="9">
    <location>
        <begin position="389"/>
        <end position="425"/>
    </location>
</feature>
<evidence type="ECO:0000313" key="14">
    <source>
        <dbReference type="Proteomes" id="UP000539313"/>
    </source>
</evidence>
<keyword evidence="5" id="KW-0547">Nucleotide-binding</keyword>
<reference evidence="13 14" key="1">
    <citation type="submission" date="2020-08" db="EMBL/GenBank/DDBJ databases">
        <title>Sequencing the genomes of 1000 actinobacteria strains.</title>
        <authorList>
            <person name="Klenk H.-P."/>
        </authorList>
    </citation>
    <scope>NUCLEOTIDE SEQUENCE [LARGE SCALE GENOMIC DNA]</scope>
    <source>
        <strain evidence="13 14">DSM 45823</strain>
    </source>
</reference>
<keyword evidence="10" id="KW-0812">Transmembrane</keyword>
<keyword evidence="10" id="KW-1133">Transmembrane helix</keyword>
<evidence type="ECO:0000256" key="1">
    <source>
        <dbReference type="ARBA" id="ARBA00000085"/>
    </source>
</evidence>
<feature type="transmembrane region" description="Helical" evidence="10">
    <location>
        <begin position="129"/>
        <end position="149"/>
    </location>
</feature>
<feature type="transmembrane region" description="Helical" evidence="10">
    <location>
        <begin position="104"/>
        <end position="123"/>
    </location>
</feature>
<protein>
    <recommendedName>
        <fullName evidence="2">histidine kinase</fullName>
        <ecNumber evidence="2">2.7.13.3</ecNumber>
    </recommendedName>
</protein>
<organism evidence="13 14">
    <name type="scientific">Thermomonospora cellulosilytica</name>
    <dbReference type="NCBI Taxonomy" id="1411118"/>
    <lineage>
        <taxon>Bacteria</taxon>
        <taxon>Bacillati</taxon>
        <taxon>Actinomycetota</taxon>
        <taxon>Actinomycetes</taxon>
        <taxon>Streptosporangiales</taxon>
        <taxon>Thermomonosporaceae</taxon>
        <taxon>Thermomonospora</taxon>
    </lineage>
</organism>
<dbReference type="SUPFAM" id="SSF55874">
    <property type="entry name" value="ATPase domain of HSP90 chaperone/DNA topoisomerase II/histidine kinase"/>
    <property type="match status" value="1"/>
</dbReference>
<keyword evidence="6 13" id="KW-0418">Kinase</keyword>
<dbReference type="AlphaFoldDB" id="A0A7W3RBZ8"/>
<evidence type="ECO:0000256" key="5">
    <source>
        <dbReference type="ARBA" id="ARBA00022741"/>
    </source>
</evidence>
<feature type="domain" description="Histidine kinase/HSP90-like ATPase" evidence="11">
    <location>
        <begin position="299"/>
        <end position="391"/>
    </location>
</feature>